<accession>A0A835WBW8</accession>
<feature type="signal peptide" evidence="1">
    <location>
        <begin position="1"/>
        <end position="19"/>
    </location>
</feature>
<reference evidence="2" key="1">
    <citation type="journal article" date="2020" name="bioRxiv">
        <title>Comparative genomics of Chlamydomonas.</title>
        <authorList>
            <person name="Craig R.J."/>
            <person name="Hasan A.R."/>
            <person name="Ness R.W."/>
            <person name="Keightley P.D."/>
        </authorList>
    </citation>
    <scope>NUCLEOTIDE SEQUENCE</scope>
    <source>
        <strain evidence="2">SAG 7.73</strain>
    </source>
</reference>
<protein>
    <submittedName>
        <fullName evidence="2">Uncharacterized protein</fullName>
    </submittedName>
</protein>
<organism evidence="2 3">
    <name type="scientific">Chlamydomonas incerta</name>
    <dbReference type="NCBI Taxonomy" id="51695"/>
    <lineage>
        <taxon>Eukaryota</taxon>
        <taxon>Viridiplantae</taxon>
        <taxon>Chlorophyta</taxon>
        <taxon>core chlorophytes</taxon>
        <taxon>Chlorophyceae</taxon>
        <taxon>CS clade</taxon>
        <taxon>Chlamydomonadales</taxon>
        <taxon>Chlamydomonadaceae</taxon>
        <taxon>Chlamydomonas</taxon>
    </lineage>
</organism>
<feature type="chain" id="PRO_5032971851" evidence="1">
    <location>
        <begin position="20"/>
        <end position="484"/>
    </location>
</feature>
<dbReference type="OrthoDB" id="529913at2759"/>
<evidence type="ECO:0000313" key="2">
    <source>
        <dbReference type="EMBL" id="KAG2444463.1"/>
    </source>
</evidence>
<name>A0A835WBW8_CHLIN</name>
<evidence type="ECO:0000313" key="3">
    <source>
        <dbReference type="Proteomes" id="UP000650467"/>
    </source>
</evidence>
<keyword evidence="1" id="KW-0732">Signal</keyword>
<dbReference type="AlphaFoldDB" id="A0A835WBW8"/>
<dbReference type="EMBL" id="JAEHOC010000002">
    <property type="protein sequence ID" value="KAG2444463.1"/>
    <property type="molecule type" value="Genomic_DNA"/>
</dbReference>
<sequence length="484" mass="52268">MVLRALALGVLRFCVGKLADWLYKFALLLKLYVGVLERDALRAGERGRGGSEGAAQARIDEGGQAWIEFCESLKALADYVAVPPEGDRPASEATGAAAVDALDRREGLRYITRILRGGVEAFLESWDPAYPVLRPLPYNVKLGADNPDNLYMYGTVSGAFEYRIHGTRGTVTYLSFGCYSGSRPGQGSTQPDHLDSSRLVTQEDGSLEIFLTPQPRGKNWLRLPADASRIVVRQTFLDRAKEVPADIHIERLPLATPAAVQAAAAAASASGAASIPIVDPASGREDKPALTAGQVVSGLAGASVFINGSVMQFQAWSRLFASRPNTLFCLDHDVYMSAWADPAIHFLHGYWRLGPRQALLIQATPPECPYWNFQLDNWWMESLDYANHPATTVNKATAAVMPDKSICLVVAHTDPRRADGGPDSLAALLDPALLAGVSWIDTAHHSHGTMGLRWVLAKQHPVPRCTVVELGRPLAAAIAAGVCL</sequence>
<keyword evidence="3" id="KW-1185">Reference proteome</keyword>
<evidence type="ECO:0000256" key="1">
    <source>
        <dbReference type="SAM" id="SignalP"/>
    </source>
</evidence>
<comment type="caution">
    <text evidence="2">The sequence shown here is derived from an EMBL/GenBank/DDBJ whole genome shotgun (WGS) entry which is preliminary data.</text>
</comment>
<gene>
    <name evidence="2" type="ORF">HXX76_001215</name>
</gene>
<dbReference type="Proteomes" id="UP000650467">
    <property type="component" value="Unassembled WGS sequence"/>
</dbReference>
<proteinExistence type="predicted"/>